<reference evidence="2" key="1">
    <citation type="submission" date="2016-10" db="EMBL/GenBank/DDBJ databases">
        <authorList>
            <person name="Varghese N."/>
            <person name="Submissions S."/>
        </authorList>
    </citation>
    <scope>NUCLEOTIDE SEQUENCE [LARGE SCALE GENOMIC DNA]</scope>
    <source>
        <strain evidence="2">UNC178MFTsu3.1</strain>
    </source>
</reference>
<accession>A0A1I1ZE00</accession>
<dbReference type="EMBL" id="FONH01000002">
    <property type="protein sequence ID" value="SFE29929.1"/>
    <property type="molecule type" value="Genomic_DNA"/>
</dbReference>
<dbReference type="Proteomes" id="UP000199477">
    <property type="component" value="Unassembled WGS sequence"/>
</dbReference>
<proteinExistence type="predicted"/>
<sequence>MDEFILPRTLGKGRSFVYMLPCRDQDLLKVGFSREPLVRLRTLHPRFFDYFDLERGLLLEVDRVVQARAIERDILLRHAEERSPAPLVVPDQAAGYTEWLRGVTPEVTARLREAAAREDYPLHALSDWVRQMFEAQADRLYDLSLKLLEAIEYEAFNVPGELATGQAARSLIYVLDACASVGIDMTATFPEAVLAWRRFASR</sequence>
<protein>
    <submittedName>
        <fullName evidence="1">Uncharacterized protein</fullName>
    </submittedName>
</protein>
<gene>
    <name evidence="1" type="ORF">SAMN02799615_00692</name>
</gene>
<keyword evidence="2" id="KW-1185">Reference proteome</keyword>
<dbReference type="RefSeq" id="WP_026633995.1">
    <property type="nucleotide sequence ID" value="NZ_FONH01000002.1"/>
</dbReference>
<evidence type="ECO:0000313" key="1">
    <source>
        <dbReference type="EMBL" id="SFE29929.1"/>
    </source>
</evidence>
<dbReference type="AlphaFoldDB" id="A0A1I1ZE00"/>
<organism evidence="1 2">
    <name type="scientific">Dyella marensis</name>
    <dbReference type="NCBI Taxonomy" id="500610"/>
    <lineage>
        <taxon>Bacteria</taxon>
        <taxon>Pseudomonadati</taxon>
        <taxon>Pseudomonadota</taxon>
        <taxon>Gammaproteobacteria</taxon>
        <taxon>Lysobacterales</taxon>
        <taxon>Rhodanobacteraceae</taxon>
        <taxon>Dyella</taxon>
    </lineage>
</organism>
<name>A0A1I1ZE00_9GAMM</name>
<evidence type="ECO:0000313" key="2">
    <source>
        <dbReference type="Proteomes" id="UP000199477"/>
    </source>
</evidence>